<dbReference type="GO" id="GO:0005783">
    <property type="term" value="C:endoplasmic reticulum"/>
    <property type="evidence" value="ECO:0007669"/>
    <property type="project" value="UniProtKB-SubCell"/>
</dbReference>
<feature type="chain" id="PRO_5041696247" description="Glucosidase II subunit alpha" evidence="11">
    <location>
        <begin position="24"/>
        <end position="1742"/>
    </location>
</feature>
<keyword evidence="5" id="KW-0378">Hydrolase</keyword>
<dbReference type="SUPFAM" id="SSF74650">
    <property type="entry name" value="Galactose mutarotase-like"/>
    <property type="match status" value="3"/>
</dbReference>
<feature type="compositionally biased region" description="Polar residues" evidence="10">
    <location>
        <begin position="1101"/>
        <end position="1111"/>
    </location>
</feature>
<evidence type="ECO:0000259" key="14">
    <source>
        <dbReference type="Pfam" id="PF21365"/>
    </source>
</evidence>
<feature type="compositionally biased region" description="Polar residues" evidence="10">
    <location>
        <begin position="658"/>
        <end position="670"/>
    </location>
</feature>
<comment type="pathway">
    <text evidence="2">Glycan metabolism; N-glycan metabolism.</text>
</comment>
<evidence type="ECO:0000256" key="3">
    <source>
        <dbReference type="ARBA" id="ARBA00007806"/>
    </source>
</evidence>
<dbReference type="CDD" id="cd14752">
    <property type="entry name" value="GH31_N"/>
    <property type="match status" value="3"/>
</dbReference>
<dbReference type="Pfam" id="PF21365">
    <property type="entry name" value="Glyco_hydro_31_3rd"/>
    <property type="match status" value="1"/>
</dbReference>
<dbReference type="GO" id="GO:0090599">
    <property type="term" value="F:alpha-glucosidase activity"/>
    <property type="evidence" value="ECO:0007669"/>
    <property type="project" value="TreeGrafter"/>
</dbReference>
<feature type="compositionally biased region" description="Polar residues" evidence="10">
    <location>
        <begin position="179"/>
        <end position="189"/>
    </location>
</feature>
<evidence type="ECO:0000259" key="12">
    <source>
        <dbReference type="Pfam" id="PF01055"/>
    </source>
</evidence>
<feature type="domain" description="Glycoside hydrolase family 31 TIM barrel" evidence="12">
    <location>
        <begin position="1322"/>
        <end position="1648"/>
    </location>
</feature>
<dbReference type="PANTHER" id="PTHR22762">
    <property type="entry name" value="ALPHA-GLUCOSIDASE"/>
    <property type="match status" value="1"/>
</dbReference>
<evidence type="ECO:0000256" key="5">
    <source>
        <dbReference type="ARBA" id="ARBA00022801"/>
    </source>
</evidence>
<dbReference type="FunFam" id="3.20.20.80:FF:000046">
    <property type="entry name" value="Glucosidase alpha, neutral C"/>
    <property type="match status" value="1"/>
</dbReference>
<comment type="subcellular location">
    <subcellularLocation>
        <location evidence="1">Endoplasmic reticulum</location>
    </subcellularLocation>
</comment>
<evidence type="ECO:0000256" key="2">
    <source>
        <dbReference type="ARBA" id="ARBA00004833"/>
    </source>
</evidence>
<feature type="domain" description="Glycoside hydrolase family 31 TIM barrel" evidence="12">
    <location>
        <begin position="400"/>
        <end position="496"/>
    </location>
</feature>
<feature type="compositionally biased region" description="Polar residues" evidence="10">
    <location>
        <begin position="197"/>
        <end position="209"/>
    </location>
</feature>
<evidence type="ECO:0000313" key="16">
    <source>
        <dbReference type="WBParaSite" id="SMTH1_67930.1"/>
    </source>
</evidence>
<name>A0AA85BQ36_9TREM</name>
<feature type="region of interest" description="Disordered" evidence="10">
    <location>
        <begin position="174"/>
        <end position="242"/>
    </location>
</feature>
<organism evidence="15 16">
    <name type="scientific">Schistosoma mattheei</name>
    <dbReference type="NCBI Taxonomy" id="31246"/>
    <lineage>
        <taxon>Eukaryota</taxon>
        <taxon>Metazoa</taxon>
        <taxon>Spiralia</taxon>
        <taxon>Lophotrochozoa</taxon>
        <taxon>Platyhelminthes</taxon>
        <taxon>Trematoda</taxon>
        <taxon>Digenea</taxon>
        <taxon>Strigeidida</taxon>
        <taxon>Schistosomatoidea</taxon>
        <taxon>Schistosomatidae</taxon>
        <taxon>Schistosoma</taxon>
    </lineage>
</organism>
<protein>
    <recommendedName>
        <fullName evidence="9">Glucosidase II subunit alpha</fullName>
    </recommendedName>
</protein>
<dbReference type="SUPFAM" id="SSF51011">
    <property type="entry name" value="Glycosyl hydrolase domain"/>
    <property type="match status" value="1"/>
</dbReference>
<dbReference type="Pfam" id="PF01055">
    <property type="entry name" value="Glyco_hydro_31_2nd"/>
    <property type="match status" value="3"/>
</dbReference>
<dbReference type="Gene3D" id="2.60.40.1760">
    <property type="entry name" value="glycosyl hydrolase (family 31)"/>
    <property type="match status" value="3"/>
</dbReference>
<dbReference type="GO" id="GO:0005975">
    <property type="term" value="P:carbohydrate metabolic process"/>
    <property type="evidence" value="ECO:0007669"/>
    <property type="project" value="InterPro"/>
</dbReference>
<accession>A0AA85BQ36</accession>
<evidence type="ECO:0000256" key="4">
    <source>
        <dbReference type="ARBA" id="ARBA00022729"/>
    </source>
</evidence>
<dbReference type="GO" id="GO:0006491">
    <property type="term" value="P:N-glycan processing"/>
    <property type="evidence" value="ECO:0007669"/>
    <property type="project" value="TreeGrafter"/>
</dbReference>
<feature type="domain" description="Glycoside hydrolase family 31 N-terminal" evidence="13">
    <location>
        <begin position="78"/>
        <end position="339"/>
    </location>
</feature>
<evidence type="ECO:0000256" key="1">
    <source>
        <dbReference type="ARBA" id="ARBA00004240"/>
    </source>
</evidence>
<dbReference type="WBParaSite" id="SMTH1_67930.1">
    <property type="protein sequence ID" value="SMTH1_67930.1"/>
    <property type="gene ID" value="SMTH1_67930"/>
</dbReference>
<evidence type="ECO:0000259" key="13">
    <source>
        <dbReference type="Pfam" id="PF13802"/>
    </source>
</evidence>
<dbReference type="GO" id="GO:0030246">
    <property type="term" value="F:carbohydrate binding"/>
    <property type="evidence" value="ECO:0007669"/>
    <property type="project" value="InterPro"/>
</dbReference>
<feature type="domain" description="Glycoside hydrolase family 31 N-terminal" evidence="13">
    <location>
        <begin position="539"/>
        <end position="800"/>
    </location>
</feature>
<evidence type="ECO:0000313" key="15">
    <source>
        <dbReference type="Proteomes" id="UP000050791"/>
    </source>
</evidence>
<feature type="compositionally biased region" description="Basic and acidic residues" evidence="10">
    <location>
        <begin position="211"/>
        <end position="236"/>
    </location>
</feature>
<feature type="compositionally biased region" description="Basic and acidic residues" evidence="10">
    <location>
        <begin position="1133"/>
        <end position="1158"/>
    </location>
</feature>
<dbReference type="InterPro" id="IPR011013">
    <property type="entry name" value="Gal_mutarotase_sf_dom"/>
</dbReference>
<dbReference type="CDD" id="cd06603">
    <property type="entry name" value="GH31_GANC_GANAB_alpha"/>
    <property type="match status" value="1"/>
</dbReference>
<keyword evidence="8" id="KW-0326">Glycosidase</keyword>
<feature type="signal peptide" evidence="11">
    <location>
        <begin position="1"/>
        <end position="23"/>
    </location>
</feature>
<feature type="domain" description="Glycosyl hydrolase family 31 C-terminal" evidence="14">
    <location>
        <begin position="1656"/>
        <end position="1713"/>
    </location>
</feature>
<dbReference type="InterPro" id="IPR013780">
    <property type="entry name" value="Glyco_hydro_b"/>
</dbReference>
<dbReference type="Gene3D" id="3.20.20.80">
    <property type="entry name" value="Glycosidases"/>
    <property type="match status" value="3"/>
</dbReference>
<keyword evidence="6" id="KW-0256">Endoplasmic reticulum</keyword>
<feature type="compositionally biased region" description="Basic and acidic residues" evidence="10">
    <location>
        <begin position="672"/>
        <end position="697"/>
    </location>
</feature>
<keyword evidence="4 11" id="KW-0732">Signal</keyword>
<dbReference type="Gene3D" id="2.60.40.1180">
    <property type="entry name" value="Golgi alpha-mannosidase II"/>
    <property type="match status" value="1"/>
</dbReference>
<reference evidence="16" key="1">
    <citation type="submission" date="2023-11" db="UniProtKB">
        <authorList>
            <consortium name="WormBaseParasite"/>
        </authorList>
    </citation>
    <scope>IDENTIFICATION</scope>
</reference>
<keyword evidence="7" id="KW-0325">Glycoprotein</keyword>
<dbReference type="InterPro" id="IPR048395">
    <property type="entry name" value="Glyco_hydro_31_C"/>
</dbReference>
<evidence type="ECO:0000256" key="9">
    <source>
        <dbReference type="ARBA" id="ARBA00042895"/>
    </source>
</evidence>
<proteinExistence type="inferred from homology"/>
<dbReference type="PANTHER" id="PTHR22762:SF54">
    <property type="entry name" value="BCDNA.GH04962"/>
    <property type="match status" value="1"/>
</dbReference>
<dbReference type="Proteomes" id="UP000050791">
    <property type="component" value="Unassembled WGS sequence"/>
</dbReference>
<feature type="compositionally biased region" description="Polar residues" evidence="10">
    <location>
        <begin position="1119"/>
        <end position="1131"/>
    </location>
</feature>
<feature type="region of interest" description="Disordered" evidence="10">
    <location>
        <begin position="1096"/>
        <end position="1164"/>
    </location>
</feature>
<feature type="domain" description="Glycoside hydrolase family 31 TIM barrel" evidence="12">
    <location>
        <begin position="861"/>
        <end position="957"/>
    </location>
</feature>
<evidence type="ECO:0000256" key="7">
    <source>
        <dbReference type="ARBA" id="ARBA00023180"/>
    </source>
</evidence>
<dbReference type="Pfam" id="PF13802">
    <property type="entry name" value="Gal_mutarotas_2"/>
    <property type="match status" value="3"/>
</dbReference>
<dbReference type="SUPFAM" id="SSF51445">
    <property type="entry name" value="(Trans)glycosidases"/>
    <property type="match status" value="3"/>
</dbReference>
<evidence type="ECO:0000256" key="11">
    <source>
        <dbReference type="SAM" id="SignalP"/>
    </source>
</evidence>
<evidence type="ECO:0000256" key="10">
    <source>
        <dbReference type="SAM" id="MobiDB-lite"/>
    </source>
</evidence>
<feature type="domain" description="Glycoside hydrolase family 31 N-terminal" evidence="13">
    <location>
        <begin position="1000"/>
        <end position="1261"/>
    </location>
</feature>
<feature type="region of interest" description="Disordered" evidence="10">
    <location>
        <begin position="635"/>
        <end position="703"/>
    </location>
</feature>
<dbReference type="InterPro" id="IPR025887">
    <property type="entry name" value="Glyco_hydro_31_N_dom"/>
</dbReference>
<dbReference type="InterPro" id="IPR000322">
    <property type="entry name" value="Glyco_hydro_31_TIM"/>
</dbReference>
<feature type="compositionally biased region" description="Polar residues" evidence="10">
    <location>
        <begin position="640"/>
        <end position="650"/>
    </location>
</feature>
<sequence length="1742" mass="200299">MFLRPESLGLLFLILNISWSVDRANFKTCDQSSFCTRQRQIKPGELAHRLEPSSVKINPHGITAVIYTEDQNHYLSLDVTYNQHSIFRVLIDELTDEYKRYRVTAGDVLPGVEKAPIRCKFAENSLVLDGQSGYKAVVYYNPFHIDFFLNDIVVASANKRSLLNFEHQRKKPIIDKNKVSQNDNHTLPSENHEVDISTVNSSEDSSGNTDVPKESTTDEDKEDEKQDHIDTEHTVPEDQSWSEYFKEHLDTRPHGLNSISMDFDFQGFSHIYGIPEHADGFVLKTTSDGDPYRLYNLDVFEYEVHNKMALYGSVPVMWGHNQNNTVGVLWLNPSETWIDIDHSNSQNSGIFSGFFSKKPEKSSVQTRWISESGLVDLYVFMGSTPSEAMRSYASVVGTTKLPPLFAIGYHQCRWNYNDEADLLSVDKHFDEYEMPVDILWLDIEHTDGKRYFTWDRTKFPNPKEMVDKLNVKGRKLVTVVDPHIKRDSNWPLFRFCTRQRQIKPGELAHRLEPSSVKINPHGITAVIYTEDQNHYLSLDVTYNQHSIFRVLIDELTDEYKRYRVPAGDVLPGVEKAPIRCKFAENSLVLDGQSGYKAVVYYNPFHIDFFLNDIVVASANKRSLLNFEHQRKKPIIDKNKVSQNDNHTLPSENHEVDISTVNSSEDSSGNTDVPKESTTDEDKEDEKQDHIDTEHTVPEDQSWSEYFKEHLDTRPHGLNSISMDFDFQGFSHVYGIPEHADGFVLKTTSDGDPYRLYNLDVFEYEVHNKMALYGSVPVMWGHNQNNTVGVLWLNPSETWIDIDHSNSQNSGIFSGFFSKKPEKSSVQTRWISESGLVDLYVFMGSTPSEAMRSYASVVGTTKLPPLFAIGYHQCRWNYNDEADLLSVDKHFDEYEMPVDVLWLDIEHTDGKRYFTWDRTKFPNPKEMVDKLNVKGRKLVTVVDPHIKRDSNWPLFRFCTRQRQIKPGELAHRLEPSSVKINPHGITAVIYTEDQNHYLSLDVTYNQHSIFRVLIDELTDEYKRYRVPAGDVLPGVEKAPIRCKFAENSLVLDGQSGYKAVVYYNPFHIDFFLNDIVVASANKRSLLNFEHQRKKPIIDKNKVSQNDNHTLPSENHEVDISTVNSSEDSSGNTDVPKESTTDEDKEDEKQDHIDTEHTVPEDQSWSEYFKEHLDTRPHGLNSISMDFDFQGFSHVYGIPEHADGFVLKTTSDGDPYRLYNLDVFEYEVHNKMALYGSVPVMWGHNQNNTVGVLWLNPSETWIDIDHSNSQNSGIFSGFFSKKPEKSSVQTRWISESGLVDLYVFMGSTPSEAMRSYASVVGTTKLPPLFAIGYHQCRWNYNDEADLLSVDKHFDEYEMPVDVLWLDIEHTDGKRYFTWDRTKFPNPKEMVDKLNVKGRKLVTVVDPHIKRDSNWPLFSNSQNNGIFVKTRDGTEFDGWCWPGSSAWPDFTDKSVQQWWSNLFLTYEPVCKDSMFTWNDMGEPSVFNGPEVTMHKDAKHAGNWEHRDVHNLYGLYVHKSTWDGLMLRSNGIERPFVLTRAFFVGSQQTAAVWTGDNTADWSHLKISTSMLLSISVVGITLCGADVGGFFGNPDSELLTRWYQAAAYQPFFRAHAHIDSKRREPWLVASEYIDPIRKAIQARYQLLPYWYTLFARSEADGQPVMAPMWFHFPKDVNTYGLDDQYMIGEAVLVSPVTDQGAGYVQLYFPKGTWYHYPSLEVNDHLYGVLNSFASQLMCNMKITVNPT</sequence>
<evidence type="ECO:0000256" key="6">
    <source>
        <dbReference type="ARBA" id="ARBA00022824"/>
    </source>
</evidence>
<evidence type="ECO:0000256" key="8">
    <source>
        <dbReference type="ARBA" id="ARBA00023295"/>
    </source>
</evidence>
<dbReference type="InterPro" id="IPR017853">
    <property type="entry name" value="GH"/>
</dbReference>
<comment type="similarity">
    <text evidence="3">Belongs to the glycosyl hydrolase 31 family.</text>
</comment>